<dbReference type="EMBL" id="LR796409">
    <property type="protein sequence ID" value="CAB4142615.1"/>
    <property type="molecule type" value="Genomic_DNA"/>
</dbReference>
<protein>
    <submittedName>
        <fullName evidence="1">Uncharacterized protein</fullName>
    </submittedName>
</protein>
<accession>A0A6J5M6I1</accession>
<evidence type="ECO:0000313" key="1">
    <source>
        <dbReference type="EMBL" id="CAB4142615.1"/>
    </source>
</evidence>
<reference evidence="1" key="1">
    <citation type="submission" date="2020-04" db="EMBL/GenBank/DDBJ databases">
        <authorList>
            <person name="Chiriac C."/>
            <person name="Salcher M."/>
            <person name="Ghai R."/>
            <person name="Kavagutti S V."/>
        </authorList>
    </citation>
    <scope>NUCLEOTIDE SEQUENCE</scope>
</reference>
<organism evidence="1">
    <name type="scientific">uncultured Caudovirales phage</name>
    <dbReference type="NCBI Taxonomy" id="2100421"/>
    <lineage>
        <taxon>Viruses</taxon>
        <taxon>Duplodnaviria</taxon>
        <taxon>Heunggongvirae</taxon>
        <taxon>Uroviricota</taxon>
        <taxon>Caudoviricetes</taxon>
        <taxon>Peduoviridae</taxon>
        <taxon>Maltschvirus</taxon>
        <taxon>Maltschvirus maltsch</taxon>
    </lineage>
</organism>
<sequence length="46" mass="5669">MSDERIEKLGTYFVYFDIRQRYGITFERFVNIVSKGGWHEYVRQSF</sequence>
<proteinExistence type="predicted"/>
<name>A0A6J5M6I1_9CAUD</name>
<gene>
    <name evidence="1" type="ORF">UFOVP451_33</name>
</gene>